<comment type="caution">
    <text evidence="2">The sequence shown here is derived from an EMBL/GenBank/DDBJ whole genome shotgun (WGS) entry which is preliminary data.</text>
</comment>
<proteinExistence type="predicted"/>
<keyword evidence="3" id="KW-1185">Reference proteome</keyword>
<dbReference type="Pfam" id="PF01636">
    <property type="entry name" value="APH"/>
    <property type="match status" value="1"/>
</dbReference>
<feature type="domain" description="Aminoglycoside phosphotransferase" evidence="1">
    <location>
        <begin position="22"/>
        <end position="247"/>
    </location>
</feature>
<dbReference type="PANTHER" id="PTHR21310">
    <property type="entry name" value="AMINOGLYCOSIDE PHOSPHOTRANSFERASE-RELATED-RELATED"/>
    <property type="match status" value="1"/>
</dbReference>
<evidence type="ECO:0000259" key="1">
    <source>
        <dbReference type="Pfam" id="PF01636"/>
    </source>
</evidence>
<dbReference type="PIRSF" id="PIRSF000707">
    <property type="entry name" value="Hygromycin-B_kinase"/>
    <property type="match status" value="1"/>
</dbReference>
<dbReference type="InterPro" id="IPR051678">
    <property type="entry name" value="AGP_Transferase"/>
</dbReference>
<sequence length="299" mass="34282">MLIDKLITLIKTRHSALSKESISINESGWSNLVVVVGGRIVFRFPRTDSAKKTLQIEQRILPTLGPSLPLPIPQFLYASSPTDEITYVGYPLIKGDPLSPRALHSLSSKQKELVAKQLGEFLTALHTFPIENEFPSTIEASWTIKTWQRNYETIKRKCYPYMDPQLIAWTDRVFTRFLSDSASFHFSPCLLHNDFKPAHILYNSRQRAISGVIDFGSMWVGDPAYDFVGLHKAYGQEFAAQVIRHYGAPIDKAFFRRITDFYLKVMSFWKLLHGIETNNQRLIQSALEKLRMISKLDRA</sequence>
<dbReference type="InterPro" id="IPR016259">
    <property type="entry name" value="Hygromycin-B_Kinase"/>
</dbReference>
<dbReference type="EMBL" id="LJJB01000007">
    <property type="protein sequence ID" value="KQL50130.1"/>
    <property type="molecule type" value="Genomic_DNA"/>
</dbReference>
<organism evidence="2 3">
    <name type="scientific">Brevibacillus choshinensis</name>
    <dbReference type="NCBI Taxonomy" id="54911"/>
    <lineage>
        <taxon>Bacteria</taxon>
        <taxon>Bacillati</taxon>
        <taxon>Bacillota</taxon>
        <taxon>Bacilli</taxon>
        <taxon>Bacillales</taxon>
        <taxon>Paenibacillaceae</taxon>
        <taxon>Brevibacillus</taxon>
    </lineage>
</organism>
<gene>
    <name evidence="2" type="ORF">AN963_05545</name>
</gene>
<dbReference type="Proteomes" id="UP000051063">
    <property type="component" value="Unassembled WGS sequence"/>
</dbReference>
<reference evidence="2 3" key="1">
    <citation type="submission" date="2015-09" db="EMBL/GenBank/DDBJ databases">
        <title>Genome sequencing project for genomic taxonomy and phylogenomics of Bacillus-like bacteria.</title>
        <authorList>
            <person name="Liu B."/>
            <person name="Wang J."/>
            <person name="Zhu Y."/>
            <person name="Liu G."/>
            <person name="Chen Q."/>
            <person name="Chen Z."/>
            <person name="Lan J."/>
            <person name="Che J."/>
            <person name="Ge C."/>
            <person name="Shi H."/>
            <person name="Pan Z."/>
            <person name="Liu X."/>
        </authorList>
    </citation>
    <scope>NUCLEOTIDE SEQUENCE [LARGE SCALE GENOMIC DNA]</scope>
    <source>
        <strain evidence="2 3">DSM 8552</strain>
    </source>
</reference>
<evidence type="ECO:0000313" key="2">
    <source>
        <dbReference type="EMBL" id="KQL50130.1"/>
    </source>
</evidence>
<dbReference type="PANTHER" id="PTHR21310:SF15">
    <property type="entry name" value="AMINOGLYCOSIDE PHOSPHOTRANSFERASE DOMAIN-CONTAINING PROTEIN"/>
    <property type="match status" value="1"/>
</dbReference>
<protein>
    <recommendedName>
        <fullName evidence="1">Aminoglycoside phosphotransferase domain-containing protein</fullName>
    </recommendedName>
</protein>
<dbReference type="InterPro" id="IPR011009">
    <property type="entry name" value="Kinase-like_dom_sf"/>
</dbReference>
<name>A0ABR5NEY2_BRECH</name>
<dbReference type="InterPro" id="IPR002575">
    <property type="entry name" value="Aminoglycoside_PTrfase"/>
</dbReference>
<dbReference type="Gene3D" id="3.30.200.20">
    <property type="entry name" value="Phosphorylase Kinase, domain 1"/>
    <property type="match status" value="1"/>
</dbReference>
<dbReference type="Gene3D" id="3.90.1200.10">
    <property type="match status" value="1"/>
</dbReference>
<accession>A0ABR5NEY2</accession>
<evidence type="ECO:0000313" key="3">
    <source>
        <dbReference type="Proteomes" id="UP000051063"/>
    </source>
</evidence>
<dbReference type="SUPFAM" id="SSF56112">
    <property type="entry name" value="Protein kinase-like (PK-like)"/>
    <property type="match status" value="1"/>
</dbReference>